<accession>A0ABR2VCX1</accession>
<evidence type="ECO:0000313" key="3">
    <source>
        <dbReference type="Proteomes" id="UP001408356"/>
    </source>
</evidence>
<reference evidence="2 3" key="1">
    <citation type="journal article" date="2024" name="J. Plant Pathol.">
        <title>Sequence and assembly of the genome of Seiridium unicorne, isolate CBS 538.82, causal agent of cypress canker disease.</title>
        <authorList>
            <person name="Scali E."/>
            <person name="Rocca G.D."/>
            <person name="Danti R."/>
            <person name="Garbelotto M."/>
            <person name="Barberini S."/>
            <person name="Baroncelli R."/>
            <person name="Emiliani G."/>
        </authorList>
    </citation>
    <scope>NUCLEOTIDE SEQUENCE [LARGE SCALE GENOMIC DNA]</scope>
    <source>
        <strain evidence="2 3">BM-138-508</strain>
    </source>
</reference>
<proteinExistence type="predicted"/>
<sequence>MGNDFLFVEGFQPNRANKRLIRSHAMKGKNVGKILHRSSKLKTSSRRGLRERSPPSNSSVVTRYDGQEACQHVTTIPRNHGDAFLTCGFSLELAPSSVEVINKFFIHIIERVYPTRLGLSPVEAKYVWLRCMFTDETGQSVASRCSIALMDACNEFFLDGNPNSLRGLHYLSQALTLVNERLQGEKALSDSTLSLVISLVLQEELRNELSGAKIHYEGLRQMVKLRGGLHELAGNRPLLLKVCKMDICYALHHGGPLLYFRDRKPPDILPAHRIRAAATIPHRGLELDLFEILLDVVSFVAPLNEFPNLPVYDMHTFQEVMNSICCRLLLFQPLKGPWLCSHQAATYHIGLTIFMMTLFLQHDGRRIWHYPMVSHRFRDVVSYKVPGSDGNDYAYDSLNLWAMLIGGIWILPDDDGYWLQPKLQALSRRLEIKDFDGVLDRINNLPWINALHDGPARAIWEMVQ</sequence>
<evidence type="ECO:0000256" key="1">
    <source>
        <dbReference type="SAM" id="MobiDB-lite"/>
    </source>
</evidence>
<keyword evidence="3" id="KW-1185">Reference proteome</keyword>
<dbReference type="PANTHER" id="PTHR37540">
    <property type="entry name" value="TRANSCRIPTION FACTOR (ACR-2), PUTATIVE-RELATED-RELATED"/>
    <property type="match status" value="1"/>
</dbReference>
<dbReference type="PANTHER" id="PTHR37540:SF9">
    <property type="entry name" value="ZN(2)-C6 FUNGAL-TYPE DOMAIN-CONTAINING PROTEIN"/>
    <property type="match status" value="1"/>
</dbReference>
<gene>
    <name evidence="2" type="ORF">SUNI508_13497</name>
</gene>
<organism evidence="2 3">
    <name type="scientific">Seiridium unicorne</name>
    <dbReference type="NCBI Taxonomy" id="138068"/>
    <lineage>
        <taxon>Eukaryota</taxon>
        <taxon>Fungi</taxon>
        <taxon>Dikarya</taxon>
        <taxon>Ascomycota</taxon>
        <taxon>Pezizomycotina</taxon>
        <taxon>Sordariomycetes</taxon>
        <taxon>Xylariomycetidae</taxon>
        <taxon>Amphisphaeriales</taxon>
        <taxon>Sporocadaceae</taxon>
        <taxon>Seiridium</taxon>
    </lineage>
</organism>
<dbReference type="EMBL" id="JARVKF010000032">
    <property type="protein sequence ID" value="KAK9424778.1"/>
    <property type="molecule type" value="Genomic_DNA"/>
</dbReference>
<evidence type="ECO:0000313" key="2">
    <source>
        <dbReference type="EMBL" id="KAK9424778.1"/>
    </source>
</evidence>
<name>A0ABR2VCX1_9PEZI</name>
<dbReference type="Proteomes" id="UP001408356">
    <property type="component" value="Unassembled WGS sequence"/>
</dbReference>
<feature type="region of interest" description="Disordered" evidence="1">
    <location>
        <begin position="41"/>
        <end position="61"/>
    </location>
</feature>
<comment type="caution">
    <text evidence="2">The sequence shown here is derived from an EMBL/GenBank/DDBJ whole genome shotgun (WGS) entry which is preliminary data.</text>
</comment>
<protein>
    <submittedName>
        <fullName evidence="2">Uncharacterized protein</fullName>
    </submittedName>
</protein>